<organism evidence="1 2">
    <name type="scientific">Auriscalpium vulgare</name>
    <dbReference type="NCBI Taxonomy" id="40419"/>
    <lineage>
        <taxon>Eukaryota</taxon>
        <taxon>Fungi</taxon>
        <taxon>Dikarya</taxon>
        <taxon>Basidiomycota</taxon>
        <taxon>Agaricomycotina</taxon>
        <taxon>Agaricomycetes</taxon>
        <taxon>Russulales</taxon>
        <taxon>Auriscalpiaceae</taxon>
        <taxon>Auriscalpium</taxon>
    </lineage>
</organism>
<reference evidence="1" key="1">
    <citation type="submission" date="2021-02" db="EMBL/GenBank/DDBJ databases">
        <authorList>
            <consortium name="DOE Joint Genome Institute"/>
            <person name="Ahrendt S."/>
            <person name="Looney B.P."/>
            <person name="Miyauchi S."/>
            <person name="Morin E."/>
            <person name="Drula E."/>
            <person name="Courty P.E."/>
            <person name="Chicoki N."/>
            <person name="Fauchery L."/>
            <person name="Kohler A."/>
            <person name="Kuo A."/>
            <person name="Labutti K."/>
            <person name="Pangilinan J."/>
            <person name="Lipzen A."/>
            <person name="Riley R."/>
            <person name="Andreopoulos W."/>
            <person name="He G."/>
            <person name="Johnson J."/>
            <person name="Barry K.W."/>
            <person name="Grigoriev I.V."/>
            <person name="Nagy L."/>
            <person name="Hibbett D."/>
            <person name="Henrissat B."/>
            <person name="Matheny P.B."/>
            <person name="Labbe J."/>
            <person name="Martin F."/>
        </authorList>
    </citation>
    <scope>NUCLEOTIDE SEQUENCE</scope>
    <source>
        <strain evidence="1">FP105234-sp</strain>
    </source>
</reference>
<reference evidence="1" key="2">
    <citation type="journal article" date="2022" name="New Phytol.">
        <title>Evolutionary transition to the ectomycorrhizal habit in the genomes of a hyperdiverse lineage of mushroom-forming fungi.</title>
        <authorList>
            <person name="Looney B."/>
            <person name="Miyauchi S."/>
            <person name="Morin E."/>
            <person name="Drula E."/>
            <person name="Courty P.E."/>
            <person name="Kohler A."/>
            <person name="Kuo A."/>
            <person name="LaButti K."/>
            <person name="Pangilinan J."/>
            <person name="Lipzen A."/>
            <person name="Riley R."/>
            <person name="Andreopoulos W."/>
            <person name="He G."/>
            <person name="Johnson J."/>
            <person name="Nolan M."/>
            <person name="Tritt A."/>
            <person name="Barry K.W."/>
            <person name="Grigoriev I.V."/>
            <person name="Nagy L.G."/>
            <person name="Hibbett D."/>
            <person name="Henrissat B."/>
            <person name="Matheny P.B."/>
            <person name="Labbe J."/>
            <person name="Martin F.M."/>
        </authorList>
    </citation>
    <scope>NUCLEOTIDE SEQUENCE</scope>
    <source>
        <strain evidence="1">FP105234-sp</strain>
    </source>
</reference>
<comment type="caution">
    <text evidence="1">The sequence shown here is derived from an EMBL/GenBank/DDBJ whole genome shotgun (WGS) entry which is preliminary data.</text>
</comment>
<protein>
    <submittedName>
        <fullName evidence="1">FMN-linked oxidoreductase</fullName>
    </submittedName>
</protein>
<dbReference type="EMBL" id="MU276064">
    <property type="protein sequence ID" value="KAI0042481.1"/>
    <property type="molecule type" value="Genomic_DNA"/>
</dbReference>
<name>A0ACB8RFS0_9AGAM</name>
<gene>
    <name evidence="1" type="ORF">FA95DRAFT_1500063</name>
</gene>
<sequence>MSNLNKGVPGAKEFYPINEPSIGSSMSPDVFHQNKELPALFKPLTLRGVTFPNRVFVSPMCQYSSDNGHATDWHLVHIGGFATRGAGAIIMEATAIVPEGRISPEDAGLWTDSQIAPLKRIVDFAHAQGSKIGIQLAHAGRKASTLAPWMKTNAARTHRADTWIAQEDERGWPNNVYGPSAIPWSDHHSTPKALTEEDLQYVEDAFVASTKRAIEAGFDFIELHFAHGYLFHAFLSPLSNIRTDAYGGESYENRIRYPMRVMNSVRAAWGDRPLFVRLSGTDWAEGPERGDDGKWKQWGIEQTKAFSGELLKAGADLIDMSTGGNWSAQKIPVAPGFQVPFAEEVKKAYPQLVVGSVGLITDAKQANDIIESGRADVVLLARGFIRDPNFVLHAAETLGAAVKPAVEYERGWTQMLAPKKD</sequence>
<dbReference type="Proteomes" id="UP000814033">
    <property type="component" value="Unassembled WGS sequence"/>
</dbReference>
<accession>A0ACB8RFS0</accession>
<keyword evidence="2" id="KW-1185">Reference proteome</keyword>
<evidence type="ECO:0000313" key="1">
    <source>
        <dbReference type="EMBL" id="KAI0042481.1"/>
    </source>
</evidence>
<proteinExistence type="predicted"/>
<evidence type="ECO:0000313" key="2">
    <source>
        <dbReference type="Proteomes" id="UP000814033"/>
    </source>
</evidence>